<dbReference type="InterPro" id="IPR003501">
    <property type="entry name" value="PTS_EIIB_2/3"/>
</dbReference>
<dbReference type="GO" id="GO:0009401">
    <property type="term" value="P:phosphoenolpyruvate-dependent sugar phosphotransferase system"/>
    <property type="evidence" value="ECO:0007669"/>
    <property type="project" value="UniProtKB-KW"/>
</dbReference>
<protein>
    <submittedName>
        <fullName evidence="9">N, N'-diacetylchitobiose-specificphospho transferase enzyme IIB component</fullName>
        <ecNumber evidence="9">2.7.1.69</ecNumber>
    </submittedName>
</protein>
<dbReference type="PANTHER" id="PTHR34581">
    <property type="entry name" value="PTS SYSTEM N,N'-DIACETYLCHITOBIOSE-SPECIFIC EIIB COMPONENT"/>
    <property type="match status" value="1"/>
</dbReference>
<dbReference type="InterPro" id="IPR051819">
    <property type="entry name" value="PTS_sugar-specific_EIIB"/>
</dbReference>
<reference evidence="9 10" key="1">
    <citation type="submission" date="2014-03" db="EMBL/GenBank/DDBJ databases">
        <title>Genomics of Bifidobacteria.</title>
        <authorList>
            <person name="Ventura M."/>
            <person name="Milani C."/>
            <person name="Lugli G.A."/>
        </authorList>
    </citation>
    <scope>NUCLEOTIDE SEQUENCE [LARGE SCALE GENOMIC DNA]</scope>
    <source>
        <strain evidence="9 10">DSM 23968</strain>
    </source>
</reference>
<dbReference type="PANTHER" id="PTHR34581:SF2">
    <property type="entry name" value="PTS SYSTEM N,N'-DIACETYLCHITOBIOSE-SPECIFIC EIIB COMPONENT"/>
    <property type="match status" value="1"/>
</dbReference>
<dbReference type="EMBL" id="JGZP01000010">
    <property type="protein sequence ID" value="KFI98085.1"/>
    <property type="molecule type" value="Genomic_DNA"/>
</dbReference>
<evidence type="ECO:0000256" key="3">
    <source>
        <dbReference type="ARBA" id="ARBA00022597"/>
    </source>
</evidence>
<dbReference type="CDD" id="cd05564">
    <property type="entry name" value="PTS_IIB_chitobiose_lichenan"/>
    <property type="match status" value="1"/>
</dbReference>
<dbReference type="Pfam" id="PF02302">
    <property type="entry name" value="PTS_IIB"/>
    <property type="match status" value="1"/>
</dbReference>
<comment type="caution">
    <text evidence="9">The sequence shown here is derived from an EMBL/GenBank/DDBJ whole genome shotgun (WGS) entry which is preliminary data.</text>
</comment>
<dbReference type="Proteomes" id="UP000029004">
    <property type="component" value="Unassembled WGS sequence"/>
</dbReference>
<dbReference type="EC" id="2.7.1.69" evidence="9"/>
<keyword evidence="4 9" id="KW-0808">Transferase</keyword>
<dbReference type="eggNOG" id="COG1440">
    <property type="taxonomic scope" value="Bacteria"/>
</dbReference>
<evidence type="ECO:0000256" key="4">
    <source>
        <dbReference type="ARBA" id="ARBA00022679"/>
    </source>
</evidence>
<accession>A0A087DRD5</accession>
<dbReference type="AlphaFoldDB" id="A0A087DRD5"/>
<evidence type="ECO:0000256" key="5">
    <source>
        <dbReference type="ARBA" id="ARBA00022683"/>
    </source>
</evidence>
<name>A0A087DRD5_9BIFI</name>
<evidence type="ECO:0000256" key="2">
    <source>
        <dbReference type="ARBA" id="ARBA00022553"/>
    </source>
</evidence>
<dbReference type="Gene3D" id="3.40.50.2300">
    <property type="match status" value="1"/>
</dbReference>
<organism evidence="9 10">
    <name type="scientific">Bifidobacterium stellenboschense</name>
    <dbReference type="NCBI Taxonomy" id="762211"/>
    <lineage>
        <taxon>Bacteria</taxon>
        <taxon>Bacillati</taxon>
        <taxon>Actinomycetota</taxon>
        <taxon>Actinomycetes</taxon>
        <taxon>Bifidobacteriales</taxon>
        <taxon>Bifidobacteriaceae</taxon>
        <taxon>Bifidobacterium</taxon>
    </lineage>
</organism>
<evidence type="ECO:0000256" key="1">
    <source>
        <dbReference type="ARBA" id="ARBA00022448"/>
    </source>
</evidence>
<keyword evidence="6" id="KW-0418">Kinase</keyword>
<dbReference type="InterPro" id="IPR013012">
    <property type="entry name" value="PTS_EIIB_3"/>
</dbReference>
<sequence>MKIVLCCSDGMSTSILVKKMQAAAAKRGLEDVDVSAMPVSTLEANAQDADVILLGPQVRYMLKDVKKEFETKPVEVIAPQDYGMARGDKVLDFAFKLAGK</sequence>
<dbReference type="GO" id="GO:0016301">
    <property type="term" value="F:kinase activity"/>
    <property type="evidence" value="ECO:0007669"/>
    <property type="project" value="UniProtKB-KW"/>
</dbReference>
<evidence type="ECO:0000256" key="6">
    <source>
        <dbReference type="ARBA" id="ARBA00022777"/>
    </source>
</evidence>
<dbReference type="GO" id="GO:0008982">
    <property type="term" value="F:protein-N(PI)-phosphohistidine-sugar phosphotransferase activity"/>
    <property type="evidence" value="ECO:0007669"/>
    <property type="project" value="InterPro"/>
</dbReference>
<dbReference type="SUPFAM" id="SSF52794">
    <property type="entry name" value="PTS system IIB component-like"/>
    <property type="match status" value="1"/>
</dbReference>
<dbReference type="OrthoDB" id="9808134at2"/>
<dbReference type="STRING" id="762211.BSTEL_0845"/>
<keyword evidence="5" id="KW-0598">Phosphotransferase system</keyword>
<keyword evidence="3" id="KW-0762">Sugar transport</keyword>
<dbReference type="InterPro" id="IPR036095">
    <property type="entry name" value="PTS_EIIB-like_sf"/>
</dbReference>
<proteinExistence type="predicted"/>
<keyword evidence="2" id="KW-0597">Phosphoprotein</keyword>
<feature type="domain" description="PTS EIIB type-3" evidence="8">
    <location>
        <begin position="1"/>
        <end position="100"/>
    </location>
</feature>
<evidence type="ECO:0000256" key="7">
    <source>
        <dbReference type="PROSITE-ProRule" id="PRU00423"/>
    </source>
</evidence>
<keyword evidence="10" id="KW-1185">Reference proteome</keyword>
<evidence type="ECO:0000313" key="10">
    <source>
        <dbReference type="Proteomes" id="UP000029004"/>
    </source>
</evidence>
<keyword evidence="1" id="KW-0813">Transport</keyword>
<evidence type="ECO:0000259" key="8">
    <source>
        <dbReference type="PROSITE" id="PS51100"/>
    </source>
</evidence>
<evidence type="ECO:0000313" key="9">
    <source>
        <dbReference type="EMBL" id="KFI98085.1"/>
    </source>
</evidence>
<feature type="modified residue" description="Phosphocysteine; by EIIA" evidence="7">
    <location>
        <position position="7"/>
    </location>
</feature>
<gene>
    <name evidence="9" type="ORF">BSTEL_0845</name>
</gene>
<dbReference type="RefSeq" id="WP_034527408.1">
    <property type="nucleotide sequence ID" value="NZ_JGZP01000010.1"/>
</dbReference>
<dbReference type="PROSITE" id="PS51100">
    <property type="entry name" value="PTS_EIIB_TYPE_3"/>
    <property type="match status" value="1"/>
</dbReference>